<evidence type="ECO:0000313" key="2">
    <source>
        <dbReference type="EMBL" id="SJZ47776.1"/>
    </source>
</evidence>
<dbReference type="Proteomes" id="UP000190423">
    <property type="component" value="Unassembled WGS sequence"/>
</dbReference>
<keyword evidence="3" id="KW-1185">Reference proteome</keyword>
<dbReference type="STRING" id="261392.SAMN02745149_01405"/>
<protein>
    <submittedName>
        <fullName evidence="2">Uncharacterized protein</fullName>
    </submittedName>
</protein>
<reference evidence="2 3" key="1">
    <citation type="submission" date="2017-02" db="EMBL/GenBank/DDBJ databases">
        <authorList>
            <person name="Peterson S.W."/>
        </authorList>
    </citation>
    <scope>NUCLEOTIDE SEQUENCE [LARGE SCALE GENOMIC DNA]</scope>
    <source>
        <strain evidence="2 3">ATCC BAA-908</strain>
    </source>
</reference>
<dbReference type="EMBL" id="FUWG01000009">
    <property type="protein sequence ID" value="SJZ47776.1"/>
    <property type="molecule type" value="Genomic_DNA"/>
</dbReference>
<dbReference type="AlphaFoldDB" id="A0A1T4KZB8"/>
<gene>
    <name evidence="2" type="ORF">SAMN02745149_01405</name>
</gene>
<keyword evidence="1" id="KW-0472">Membrane</keyword>
<accession>A0A1T4KZB8</accession>
<sequence length="191" mass="21474">MDFDKIDEGHPDYKPGEEPFHFFYNREERIARAPHIVQEYYAGRGPRPVKGLFRNLVSTKGNRFMLSSIVVFAAFLWIFSFFSGRNASKIAGTSASLSAFSYEESVYTTLRFDGLEEKSSGGENVIQIPLSVVFSAVESSGAECDRAEVSALYEGKELFVRTKFTDYDIIKIRCEVTAAVETKTFEAVVAR</sequence>
<proteinExistence type="predicted"/>
<evidence type="ECO:0000256" key="1">
    <source>
        <dbReference type="SAM" id="Phobius"/>
    </source>
</evidence>
<evidence type="ECO:0000313" key="3">
    <source>
        <dbReference type="Proteomes" id="UP000190423"/>
    </source>
</evidence>
<name>A0A1T4KZB8_TREPO</name>
<dbReference type="GeneID" id="78316701"/>
<dbReference type="OrthoDB" id="362779at2"/>
<dbReference type="RefSeq" id="WP_078933314.1">
    <property type="nucleotide sequence ID" value="NZ_FUWG01000009.1"/>
</dbReference>
<keyword evidence="1" id="KW-1133">Transmembrane helix</keyword>
<feature type="transmembrane region" description="Helical" evidence="1">
    <location>
        <begin position="64"/>
        <end position="82"/>
    </location>
</feature>
<keyword evidence="1" id="KW-0812">Transmembrane</keyword>
<organism evidence="2 3">
    <name type="scientific">Treponema porcinum</name>
    <dbReference type="NCBI Taxonomy" id="261392"/>
    <lineage>
        <taxon>Bacteria</taxon>
        <taxon>Pseudomonadati</taxon>
        <taxon>Spirochaetota</taxon>
        <taxon>Spirochaetia</taxon>
        <taxon>Spirochaetales</taxon>
        <taxon>Treponemataceae</taxon>
        <taxon>Treponema</taxon>
    </lineage>
</organism>